<feature type="compositionally biased region" description="Basic and acidic residues" evidence="5">
    <location>
        <begin position="56"/>
        <end position="67"/>
    </location>
</feature>
<reference evidence="6 7" key="1">
    <citation type="journal article" date="2013" name="Nat. Commun.">
        <title>Genome analysis reveals insights into physiology and longevity of the Brandt's bat Myotis brandtii.</title>
        <authorList>
            <person name="Seim I."/>
            <person name="Fang X."/>
            <person name="Xiong Z."/>
            <person name="Lobanov A.V."/>
            <person name="Huang Z."/>
            <person name="Ma S."/>
            <person name="Feng Y."/>
            <person name="Turanov A.A."/>
            <person name="Zhu Y."/>
            <person name="Lenz T.L."/>
            <person name="Gerashchenko M.V."/>
            <person name="Fan D."/>
            <person name="Hee Yim S."/>
            <person name="Yao X."/>
            <person name="Jordan D."/>
            <person name="Xiong Y."/>
            <person name="Ma Y."/>
            <person name="Lyapunov A.N."/>
            <person name="Chen G."/>
            <person name="Kulakova O.I."/>
            <person name="Sun Y."/>
            <person name="Lee S.G."/>
            <person name="Bronson R.T."/>
            <person name="Moskalev A.A."/>
            <person name="Sunyaev S.R."/>
            <person name="Zhang G."/>
            <person name="Krogh A."/>
            <person name="Wang J."/>
            <person name="Gladyshev V.N."/>
        </authorList>
    </citation>
    <scope>NUCLEOTIDE SEQUENCE [LARGE SCALE GENOMIC DNA]</scope>
</reference>
<evidence type="ECO:0000256" key="4">
    <source>
        <dbReference type="ARBA" id="ARBA00023274"/>
    </source>
</evidence>
<evidence type="ECO:0000256" key="3">
    <source>
        <dbReference type="ARBA" id="ARBA00022980"/>
    </source>
</evidence>
<evidence type="ECO:0000256" key="2">
    <source>
        <dbReference type="ARBA" id="ARBA00005436"/>
    </source>
</evidence>
<protein>
    <submittedName>
        <fullName evidence="6">60S acidic ribosomal protein P2</fullName>
    </submittedName>
</protein>
<feature type="region of interest" description="Disordered" evidence="5">
    <location>
        <begin position="38"/>
        <end position="67"/>
    </location>
</feature>
<gene>
    <name evidence="6" type="ORF">D623_10020998</name>
</gene>
<dbReference type="EMBL" id="KE164136">
    <property type="protein sequence ID" value="EPQ15377.1"/>
    <property type="molecule type" value="Genomic_DNA"/>
</dbReference>
<comment type="similarity">
    <text evidence="2">Belongs to the eukaryotic ribosomal protein P1/P2 family.</text>
</comment>
<keyword evidence="4" id="KW-0687">Ribonucleoprotein</keyword>
<evidence type="ECO:0000256" key="1">
    <source>
        <dbReference type="ARBA" id="ARBA00003362"/>
    </source>
</evidence>
<dbReference type="GO" id="GO:1990904">
    <property type="term" value="C:ribonucleoprotein complex"/>
    <property type="evidence" value="ECO:0007669"/>
    <property type="project" value="UniProtKB-KW"/>
</dbReference>
<dbReference type="Proteomes" id="UP000052978">
    <property type="component" value="Unassembled WGS sequence"/>
</dbReference>
<comment type="function">
    <text evidence="1">Plays an important role in the elongation step of protein synthesis.</text>
</comment>
<dbReference type="Gene3D" id="1.10.10.1410">
    <property type="match status" value="1"/>
</dbReference>
<sequence>MCYVASYLLAAFRVNASSSTKDIKEILDSISIKAEEDQLNKGSAAPAAGSAPTTAQEKKDEKKELEE</sequence>
<proteinExistence type="inferred from homology"/>
<accession>S7Q3B6</accession>
<feature type="compositionally biased region" description="Low complexity" evidence="5">
    <location>
        <begin position="42"/>
        <end position="55"/>
    </location>
</feature>
<evidence type="ECO:0000256" key="5">
    <source>
        <dbReference type="SAM" id="MobiDB-lite"/>
    </source>
</evidence>
<dbReference type="GO" id="GO:0005840">
    <property type="term" value="C:ribosome"/>
    <property type="evidence" value="ECO:0007669"/>
    <property type="project" value="UniProtKB-KW"/>
</dbReference>
<keyword evidence="7" id="KW-1185">Reference proteome</keyword>
<name>S7Q3B6_MYOBR</name>
<dbReference type="AlphaFoldDB" id="S7Q3B6"/>
<keyword evidence="3 6" id="KW-0689">Ribosomal protein</keyword>
<dbReference type="InterPro" id="IPR038716">
    <property type="entry name" value="P1/P2_N_sf"/>
</dbReference>
<evidence type="ECO:0000313" key="7">
    <source>
        <dbReference type="Proteomes" id="UP000052978"/>
    </source>
</evidence>
<evidence type="ECO:0000313" key="6">
    <source>
        <dbReference type="EMBL" id="EPQ15377.1"/>
    </source>
</evidence>
<organism evidence="6 7">
    <name type="scientific">Myotis brandtii</name>
    <name type="common">Brandt's bat</name>
    <dbReference type="NCBI Taxonomy" id="109478"/>
    <lineage>
        <taxon>Eukaryota</taxon>
        <taxon>Metazoa</taxon>
        <taxon>Chordata</taxon>
        <taxon>Craniata</taxon>
        <taxon>Vertebrata</taxon>
        <taxon>Euteleostomi</taxon>
        <taxon>Mammalia</taxon>
        <taxon>Eutheria</taxon>
        <taxon>Laurasiatheria</taxon>
        <taxon>Chiroptera</taxon>
        <taxon>Yangochiroptera</taxon>
        <taxon>Vespertilionidae</taxon>
        <taxon>Myotis</taxon>
    </lineage>
</organism>